<dbReference type="OrthoDB" id="9796786at2"/>
<proteinExistence type="predicted"/>
<protein>
    <recommendedName>
        <fullName evidence="1">IrrE N-terminal-like domain-containing protein</fullName>
    </recommendedName>
</protein>
<dbReference type="PANTHER" id="PTHR43236:SF2">
    <property type="entry name" value="BLL0069 PROTEIN"/>
    <property type="match status" value="1"/>
</dbReference>
<dbReference type="InterPro" id="IPR052345">
    <property type="entry name" value="Rad_response_metalloprotease"/>
</dbReference>
<dbReference type="AlphaFoldDB" id="A0A9W5RCZ0"/>
<organism evidence="2 3">
    <name type="scientific">Gleimia europaea ACS-120-V-Col10b</name>
    <dbReference type="NCBI Taxonomy" id="883069"/>
    <lineage>
        <taxon>Bacteria</taxon>
        <taxon>Bacillati</taxon>
        <taxon>Actinomycetota</taxon>
        <taxon>Actinomycetes</taxon>
        <taxon>Actinomycetales</taxon>
        <taxon>Actinomycetaceae</taxon>
        <taxon>Gleimia</taxon>
    </lineage>
</organism>
<keyword evidence="3" id="KW-1185">Reference proteome</keyword>
<evidence type="ECO:0000259" key="1">
    <source>
        <dbReference type="Pfam" id="PF06114"/>
    </source>
</evidence>
<dbReference type="EMBL" id="AGWN01000002">
    <property type="protein sequence ID" value="EPD29485.1"/>
    <property type="molecule type" value="Genomic_DNA"/>
</dbReference>
<dbReference type="InterPro" id="IPR010359">
    <property type="entry name" value="IrrE_HExxH"/>
</dbReference>
<gene>
    <name evidence="2" type="ORF">HMPREF9238_01465</name>
</gene>
<evidence type="ECO:0000313" key="2">
    <source>
        <dbReference type="EMBL" id="EPD29485.1"/>
    </source>
</evidence>
<dbReference type="Pfam" id="PF06114">
    <property type="entry name" value="Peptidase_M78"/>
    <property type="match status" value="1"/>
</dbReference>
<name>A0A9W5RCZ0_9ACTO</name>
<feature type="domain" description="IrrE N-terminal-like" evidence="1">
    <location>
        <begin position="166"/>
        <end position="295"/>
    </location>
</feature>
<sequence>MTAGVDIAPELFFWAVERAGWSEEEIEERAPYFYEWVEQETKPTFNQIQKFAGATYTPLGSLFLSEPPKESLPLPDMRTMGNKKVPRPSANLLDTIYICQNRQGWYKVYAVDAGFPELSFVGTARLSTRPEKIVRQIREILDFDMQARSAYVTWSEAFRALVRKIEDLGVLVMVSGIVGSNTSRSLDPEEFRGFAIADPIAPLIFVNGADTKSAQIFTLIHELAHIWLGHSAVSDASITADTSTDEELWCNRVAAEVLVPMDTLKQEFKGIVSEEEQDRLAKKFKVSTLVVLKRLYDADLLSWEHFQERYANEMERLQAFMEEKRSKSSGGNYYYTQRGRLGERFSSAVVQSARSGYLPYRDAYELLGIKRHSTFENFANMIEGS</sequence>
<dbReference type="Proteomes" id="UP000014387">
    <property type="component" value="Unassembled WGS sequence"/>
</dbReference>
<dbReference type="Gene3D" id="1.10.10.2910">
    <property type="match status" value="1"/>
</dbReference>
<dbReference type="RefSeq" id="WP_016444791.1">
    <property type="nucleotide sequence ID" value="NZ_KE150267.1"/>
</dbReference>
<comment type="caution">
    <text evidence="2">The sequence shown here is derived from an EMBL/GenBank/DDBJ whole genome shotgun (WGS) entry which is preliminary data.</text>
</comment>
<accession>A0A9W5RCZ0</accession>
<dbReference type="PANTHER" id="PTHR43236">
    <property type="entry name" value="ANTITOXIN HIGA1"/>
    <property type="match status" value="1"/>
</dbReference>
<evidence type="ECO:0000313" key="3">
    <source>
        <dbReference type="Proteomes" id="UP000014387"/>
    </source>
</evidence>
<reference evidence="2 3" key="1">
    <citation type="submission" date="2013-05" db="EMBL/GenBank/DDBJ databases">
        <title>The Genome Sequence of Actinomyces europaeus ACS-120-V-COL10B.</title>
        <authorList>
            <consortium name="The Broad Institute Genomics Platform"/>
            <person name="Earl A."/>
            <person name="Ward D."/>
            <person name="Feldgarden M."/>
            <person name="Gevers D."/>
            <person name="Saerens B."/>
            <person name="Vaneechoutte M."/>
            <person name="Walker B."/>
            <person name="Young S."/>
            <person name="Zeng Q."/>
            <person name="Gargeya S."/>
            <person name="Fitzgerald M."/>
            <person name="Haas B."/>
            <person name="Abouelleil A."/>
            <person name="Allen A.W."/>
            <person name="Alvarado L."/>
            <person name="Arachchi H.M."/>
            <person name="Berlin A.M."/>
            <person name="Chapman S.B."/>
            <person name="Gainer-Dewar J."/>
            <person name="Goldberg J."/>
            <person name="Griggs A."/>
            <person name="Gujja S."/>
            <person name="Hansen M."/>
            <person name="Howarth C."/>
            <person name="Imamovic A."/>
            <person name="Ireland A."/>
            <person name="Larimer J."/>
            <person name="McCowan C."/>
            <person name="Murphy C."/>
            <person name="Pearson M."/>
            <person name="Poon T.W."/>
            <person name="Priest M."/>
            <person name="Roberts A."/>
            <person name="Saif S."/>
            <person name="Shea T."/>
            <person name="Sisk P."/>
            <person name="Sykes S."/>
            <person name="Wortman J."/>
            <person name="Nusbaum C."/>
            <person name="Birren B."/>
        </authorList>
    </citation>
    <scope>NUCLEOTIDE SEQUENCE [LARGE SCALE GENOMIC DNA]</scope>
    <source>
        <strain evidence="2 3">ACS-120-V-Col10b</strain>
    </source>
</reference>